<dbReference type="AlphaFoldDB" id="A0A2T1BZS4"/>
<keyword evidence="2" id="KW-1185">Reference proteome</keyword>
<comment type="caution">
    <text evidence="1">The sequence shown here is derived from an EMBL/GenBank/DDBJ whole genome shotgun (WGS) entry which is preliminary data.</text>
</comment>
<proteinExistence type="predicted"/>
<dbReference type="RefSeq" id="WP_106290005.1">
    <property type="nucleotide sequence ID" value="NZ_CAWNTC010000132.1"/>
</dbReference>
<name>A0A2T1BZS4_9CYAN</name>
<dbReference type="OrthoDB" id="473036at2"/>
<dbReference type="EMBL" id="PVWJ01000102">
    <property type="protein sequence ID" value="PSB01525.1"/>
    <property type="molecule type" value="Genomic_DNA"/>
</dbReference>
<accession>A0A2T1BZS4</accession>
<evidence type="ECO:0000313" key="1">
    <source>
        <dbReference type="EMBL" id="PSB01525.1"/>
    </source>
</evidence>
<reference evidence="1 2" key="1">
    <citation type="submission" date="2018-02" db="EMBL/GenBank/DDBJ databases">
        <authorList>
            <person name="Cohen D.B."/>
            <person name="Kent A.D."/>
        </authorList>
    </citation>
    <scope>NUCLEOTIDE SEQUENCE [LARGE SCALE GENOMIC DNA]</scope>
    <source>
        <strain evidence="1 2">CCAP 1448/3</strain>
    </source>
</reference>
<protein>
    <submittedName>
        <fullName evidence="1">Uncharacterized protein</fullName>
    </submittedName>
</protein>
<gene>
    <name evidence="1" type="ORF">C7B64_17840</name>
</gene>
<reference evidence="1 2" key="2">
    <citation type="submission" date="2018-03" db="EMBL/GenBank/DDBJ databases">
        <title>The ancient ancestry and fast evolution of plastids.</title>
        <authorList>
            <person name="Moore K.R."/>
            <person name="Magnabosco C."/>
            <person name="Momper L."/>
            <person name="Gold D.A."/>
            <person name="Bosak T."/>
            <person name="Fournier G.P."/>
        </authorList>
    </citation>
    <scope>NUCLEOTIDE SEQUENCE [LARGE SCALE GENOMIC DNA]</scope>
    <source>
        <strain evidence="1 2">CCAP 1448/3</strain>
    </source>
</reference>
<organism evidence="1 2">
    <name type="scientific">Merismopedia glauca CCAP 1448/3</name>
    <dbReference type="NCBI Taxonomy" id="1296344"/>
    <lineage>
        <taxon>Bacteria</taxon>
        <taxon>Bacillati</taxon>
        <taxon>Cyanobacteriota</taxon>
        <taxon>Cyanophyceae</taxon>
        <taxon>Synechococcales</taxon>
        <taxon>Merismopediaceae</taxon>
        <taxon>Merismopedia</taxon>
    </lineage>
</organism>
<evidence type="ECO:0000313" key="2">
    <source>
        <dbReference type="Proteomes" id="UP000238762"/>
    </source>
</evidence>
<sequence>MELEQVRDLNKQTEAIAVVNAPDLTPTEYQKLQNQRVKTTSERVAERKHQLQQRYPIPITPEIKIRDDDGWYPKLRLHYYLTYDPQIVRNRDLKEWNGHLERGHGKVALQDVKLLTAQVELLRGLGIPGLLDPNREVRPTDPDVQRLVSLCVTCSRDIKDILNVTVSAKMTPMQIVGSIST</sequence>
<dbReference type="Proteomes" id="UP000238762">
    <property type="component" value="Unassembled WGS sequence"/>
</dbReference>